<feature type="transmembrane region" description="Helical" evidence="2">
    <location>
        <begin position="90"/>
        <end position="111"/>
    </location>
</feature>
<dbReference type="PANTHER" id="PTHR33222">
    <property type="match status" value="1"/>
</dbReference>
<dbReference type="Proteomes" id="UP000594263">
    <property type="component" value="Unplaced"/>
</dbReference>
<evidence type="ECO:0000256" key="1">
    <source>
        <dbReference type="ARBA" id="ARBA00004141"/>
    </source>
</evidence>
<dbReference type="Pfam" id="PF14159">
    <property type="entry name" value="CAAD"/>
    <property type="match status" value="1"/>
</dbReference>
<feature type="domain" description="Cyanobacterial aminoacyl-tRNA synthetase CAAD" evidence="3">
    <location>
        <begin position="76"/>
        <end position="157"/>
    </location>
</feature>
<name>A0A7N0T3C8_KALFE</name>
<evidence type="ECO:0000259" key="3">
    <source>
        <dbReference type="Pfam" id="PF14159"/>
    </source>
</evidence>
<accession>A0A7N0T3C8</accession>
<dbReference type="PANTHER" id="PTHR33222:SF4">
    <property type="entry name" value="PROTEIN CURVATURE THYLAKOID 1A, CHLOROPLASTIC"/>
    <property type="match status" value="1"/>
</dbReference>
<evidence type="ECO:0000313" key="5">
    <source>
        <dbReference type="Proteomes" id="UP000594263"/>
    </source>
</evidence>
<dbReference type="InterPro" id="IPR033344">
    <property type="entry name" value="CURT1"/>
</dbReference>
<reference evidence="4" key="1">
    <citation type="submission" date="2021-01" db="UniProtKB">
        <authorList>
            <consortium name="EnsemblPlants"/>
        </authorList>
    </citation>
    <scope>IDENTIFICATION</scope>
</reference>
<evidence type="ECO:0000256" key="2">
    <source>
        <dbReference type="SAM" id="Phobius"/>
    </source>
</evidence>
<evidence type="ECO:0000313" key="4">
    <source>
        <dbReference type="EnsemblPlants" id="Kaladp0020s0178.1.v1.1"/>
    </source>
</evidence>
<sequence>MNTISAAATPCFAPLPALRPCISAPLFPNSSSLPSRSVDFAPLRLSSGPNRLSSFQVQASSSEESPNLEVGELFSDLKAKWDALENKPTVLLYGGGAVVAVWLSSVIIGAINSVPLLPSILELVGIGYSGWFVYRYLLFESSRKELATDIDSLKKTISSAIE</sequence>
<keyword evidence="2" id="KW-0472">Membrane</keyword>
<dbReference type="Gramene" id="Kaladp0020s0178.1.v1.1">
    <property type="protein sequence ID" value="Kaladp0020s0178.1.v1.1"/>
    <property type="gene ID" value="Kaladp0020s0178.v1.1"/>
</dbReference>
<dbReference type="EnsemblPlants" id="Kaladp0020s0178.1.v1.1">
    <property type="protein sequence ID" value="Kaladp0020s0178.1.v1.1"/>
    <property type="gene ID" value="Kaladp0020s0178.v1.1"/>
</dbReference>
<dbReference type="InterPro" id="IPR025564">
    <property type="entry name" value="CAAD_dom"/>
</dbReference>
<comment type="subcellular location">
    <subcellularLocation>
        <location evidence="1">Membrane</location>
        <topology evidence="1">Multi-pass membrane protein</topology>
    </subcellularLocation>
</comment>
<keyword evidence="2" id="KW-1133">Transmembrane helix</keyword>
<organism evidence="4 5">
    <name type="scientific">Kalanchoe fedtschenkoi</name>
    <name type="common">Lavender scallops</name>
    <name type="synonym">South American air plant</name>
    <dbReference type="NCBI Taxonomy" id="63787"/>
    <lineage>
        <taxon>Eukaryota</taxon>
        <taxon>Viridiplantae</taxon>
        <taxon>Streptophyta</taxon>
        <taxon>Embryophyta</taxon>
        <taxon>Tracheophyta</taxon>
        <taxon>Spermatophyta</taxon>
        <taxon>Magnoliopsida</taxon>
        <taxon>eudicotyledons</taxon>
        <taxon>Gunneridae</taxon>
        <taxon>Pentapetalae</taxon>
        <taxon>Saxifragales</taxon>
        <taxon>Crassulaceae</taxon>
        <taxon>Kalanchoe</taxon>
    </lineage>
</organism>
<dbReference type="GO" id="GO:0009535">
    <property type="term" value="C:chloroplast thylakoid membrane"/>
    <property type="evidence" value="ECO:0007669"/>
    <property type="project" value="TreeGrafter"/>
</dbReference>
<keyword evidence="5" id="KW-1185">Reference proteome</keyword>
<dbReference type="OMA" id="ENKPMAV"/>
<proteinExistence type="predicted"/>
<feature type="transmembrane region" description="Helical" evidence="2">
    <location>
        <begin position="117"/>
        <end position="137"/>
    </location>
</feature>
<dbReference type="AlphaFoldDB" id="A0A7N0T3C8"/>
<protein>
    <recommendedName>
        <fullName evidence="3">Cyanobacterial aminoacyl-tRNA synthetase CAAD domain-containing protein</fullName>
    </recommendedName>
</protein>
<keyword evidence="2" id="KW-0812">Transmembrane</keyword>